<name>A0A165PCR5_EXIGL</name>
<keyword evidence="5" id="KW-1185">Reference proteome</keyword>
<dbReference type="InterPro" id="IPR003877">
    <property type="entry name" value="SPRY_dom"/>
</dbReference>
<dbReference type="EMBL" id="KV425890">
    <property type="protein sequence ID" value="KZW01983.1"/>
    <property type="molecule type" value="Genomic_DNA"/>
</dbReference>
<feature type="region of interest" description="Disordered" evidence="1">
    <location>
        <begin position="1"/>
        <end position="25"/>
    </location>
</feature>
<dbReference type="InParanoid" id="A0A165PCR5"/>
<dbReference type="PROSITE" id="PS50897">
    <property type="entry name" value="CTLH"/>
    <property type="match status" value="1"/>
</dbReference>
<dbReference type="InterPro" id="IPR013144">
    <property type="entry name" value="CRA_dom"/>
</dbReference>
<dbReference type="SMART" id="SM00757">
    <property type="entry name" value="CRA"/>
    <property type="match status" value="1"/>
</dbReference>
<dbReference type="STRING" id="1314781.A0A165PCR5"/>
<dbReference type="InterPro" id="IPR043136">
    <property type="entry name" value="B30.2/SPRY_sf"/>
</dbReference>
<dbReference type="CDD" id="cd12909">
    <property type="entry name" value="SPRY_RanBP9_10"/>
    <property type="match status" value="1"/>
</dbReference>
<dbReference type="InterPro" id="IPR024964">
    <property type="entry name" value="CTLH/CRA"/>
</dbReference>
<feature type="compositionally biased region" description="Pro residues" evidence="1">
    <location>
        <begin position="1"/>
        <end position="11"/>
    </location>
</feature>
<dbReference type="PROSITE" id="PS50896">
    <property type="entry name" value="LISH"/>
    <property type="match status" value="1"/>
</dbReference>
<evidence type="ECO:0000259" key="2">
    <source>
        <dbReference type="PROSITE" id="PS50188"/>
    </source>
</evidence>
<proteinExistence type="predicted"/>
<dbReference type="Proteomes" id="UP000077266">
    <property type="component" value="Unassembled WGS sequence"/>
</dbReference>
<dbReference type="InterPro" id="IPR006595">
    <property type="entry name" value="CTLH_C"/>
</dbReference>
<feature type="compositionally biased region" description="Acidic residues" evidence="1">
    <location>
        <begin position="391"/>
        <end position="408"/>
    </location>
</feature>
<dbReference type="Gene3D" id="2.60.120.920">
    <property type="match status" value="1"/>
</dbReference>
<evidence type="ECO:0000313" key="5">
    <source>
        <dbReference type="Proteomes" id="UP000077266"/>
    </source>
</evidence>
<evidence type="ECO:0000313" key="4">
    <source>
        <dbReference type="EMBL" id="KZW01983.1"/>
    </source>
</evidence>
<sequence length="562" mass="61812">MPPPAPPPSTLPLPREQTMPLPTRWSDADRLPQLTVSADGRDLTFHGPTGTVDEAAAARANHPIPPACGIYYYEVEILNRGRQGHISIGFSAKNVKLTRLPGWEGLSWGYHGDDGRTFADQRTGTQYGPTFTTGDRVGCGIDFAQGRAFFTKNGRFIDYVFQDLEGGPGRELYPSVGLRSTEESIRANFGQEPFQFDIVSHVQQQRNATWARIQATPFKWDTPLGGTFTVEAVDTKPKVAEAAENEESANLSARVNDLILGYLTHHGYAGTARAFKAQTQAKAAAASAAAAAITGTSSGGDNDTDTQARQRIYHAVLAGDMDHALDETRAHYPAVLDRERGLMYFKLRCRKFGEMIIEAAEVRRRQQQAQAREQLAAQRRMDEVAQGVLLEEEEEDDYQEEDSMDVDDDAMHTSTNGHAHPHSNGAATTGAVLDTAMLKGKMKATDSEMEMQRALEYGRALNVEYASDMRPEVQELFRRTSVLWAFDSPREQGGALTEYASQAARAELANELNQAILESQGKPAQPALERLYRHTEACIMTLGAIGVGAAAFADMHREFLEN</sequence>
<dbReference type="SMART" id="SM00449">
    <property type="entry name" value="SPRY"/>
    <property type="match status" value="1"/>
</dbReference>
<protein>
    <submittedName>
        <fullName evidence="4">SPRY-domain-containing protein</fullName>
    </submittedName>
</protein>
<evidence type="ECO:0000256" key="1">
    <source>
        <dbReference type="SAM" id="MobiDB-lite"/>
    </source>
</evidence>
<dbReference type="SUPFAM" id="SSF49899">
    <property type="entry name" value="Concanavalin A-like lectins/glucanases"/>
    <property type="match status" value="1"/>
</dbReference>
<dbReference type="OrthoDB" id="25503at2759"/>
<dbReference type="InterPro" id="IPR013320">
    <property type="entry name" value="ConA-like_dom_sf"/>
</dbReference>
<dbReference type="PANTHER" id="PTHR12864">
    <property type="entry name" value="RAN BINDING PROTEIN 9-RELATED"/>
    <property type="match status" value="1"/>
</dbReference>
<organism evidence="4 5">
    <name type="scientific">Exidia glandulosa HHB12029</name>
    <dbReference type="NCBI Taxonomy" id="1314781"/>
    <lineage>
        <taxon>Eukaryota</taxon>
        <taxon>Fungi</taxon>
        <taxon>Dikarya</taxon>
        <taxon>Basidiomycota</taxon>
        <taxon>Agaricomycotina</taxon>
        <taxon>Agaricomycetes</taxon>
        <taxon>Auriculariales</taxon>
        <taxon>Exidiaceae</taxon>
        <taxon>Exidia</taxon>
    </lineage>
</organism>
<accession>A0A165PCR5</accession>
<dbReference type="Pfam" id="PF00622">
    <property type="entry name" value="SPRY"/>
    <property type="match status" value="1"/>
</dbReference>
<feature type="domain" description="CTLH" evidence="3">
    <location>
        <begin position="305"/>
        <end position="367"/>
    </location>
</feature>
<feature type="domain" description="B30.2/SPRY" evidence="2">
    <location>
        <begin position="3"/>
        <end position="194"/>
    </location>
</feature>
<dbReference type="InterPro" id="IPR050618">
    <property type="entry name" value="Ubq-SigPath_Reg"/>
</dbReference>
<dbReference type="InterPro" id="IPR006594">
    <property type="entry name" value="LisH"/>
</dbReference>
<dbReference type="Pfam" id="PF10607">
    <property type="entry name" value="CTLH"/>
    <property type="match status" value="1"/>
</dbReference>
<dbReference type="PROSITE" id="PS50188">
    <property type="entry name" value="B302_SPRY"/>
    <property type="match status" value="1"/>
</dbReference>
<evidence type="ECO:0000259" key="3">
    <source>
        <dbReference type="PROSITE" id="PS50897"/>
    </source>
</evidence>
<gene>
    <name evidence="4" type="ORF">EXIGLDRAFT_602240</name>
</gene>
<dbReference type="AlphaFoldDB" id="A0A165PCR5"/>
<dbReference type="SMART" id="SM00668">
    <property type="entry name" value="CTLH"/>
    <property type="match status" value="1"/>
</dbReference>
<reference evidence="4 5" key="1">
    <citation type="journal article" date="2016" name="Mol. Biol. Evol.">
        <title>Comparative Genomics of Early-Diverging Mushroom-Forming Fungi Provides Insights into the Origins of Lignocellulose Decay Capabilities.</title>
        <authorList>
            <person name="Nagy L.G."/>
            <person name="Riley R."/>
            <person name="Tritt A."/>
            <person name="Adam C."/>
            <person name="Daum C."/>
            <person name="Floudas D."/>
            <person name="Sun H."/>
            <person name="Yadav J.S."/>
            <person name="Pangilinan J."/>
            <person name="Larsson K.H."/>
            <person name="Matsuura K."/>
            <person name="Barry K."/>
            <person name="Labutti K."/>
            <person name="Kuo R."/>
            <person name="Ohm R.A."/>
            <person name="Bhattacharya S.S."/>
            <person name="Shirouzu T."/>
            <person name="Yoshinaga Y."/>
            <person name="Martin F.M."/>
            <person name="Grigoriev I.V."/>
            <person name="Hibbett D.S."/>
        </authorList>
    </citation>
    <scope>NUCLEOTIDE SEQUENCE [LARGE SCALE GENOMIC DNA]</scope>
    <source>
        <strain evidence="4 5">HHB12029</strain>
    </source>
</reference>
<dbReference type="InterPro" id="IPR035782">
    <property type="entry name" value="SPRY_RanBP9/10"/>
</dbReference>
<dbReference type="InterPro" id="IPR001870">
    <property type="entry name" value="B30.2/SPRY"/>
</dbReference>
<feature type="region of interest" description="Disordered" evidence="1">
    <location>
        <begin position="391"/>
        <end position="427"/>
    </location>
</feature>